<dbReference type="SUPFAM" id="SSF103473">
    <property type="entry name" value="MFS general substrate transporter"/>
    <property type="match status" value="1"/>
</dbReference>
<keyword evidence="1 4" id="KW-0812">Transmembrane</keyword>
<evidence type="ECO:0000256" key="4">
    <source>
        <dbReference type="SAM" id="Phobius"/>
    </source>
</evidence>
<keyword evidence="2 4" id="KW-1133">Transmembrane helix</keyword>
<dbReference type="InterPro" id="IPR011701">
    <property type="entry name" value="MFS"/>
</dbReference>
<reference evidence="6 7" key="1">
    <citation type="submission" date="2020-04" db="EMBL/GenBank/DDBJ databases">
        <authorList>
            <person name="De Canck E."/>
        </authorList>
    </citation>
    <scope>NUCLEOTIDE SEQUENCE [LARGE SCALE GENOMIC DNA]</scope>
    <source>
        <strain evidence="6 7">LMG 27174</strain>
    </source>
</reference>
<evidence type="ECO:0000256" key="1">
    <source>
        <dbReference type="ARBA" id="ARBA00022692"/>
    </source>
</evidence>
<feature type="transmembrane region" description="Helical" evidence="4">
    <location>
        <begin position="339"/>
        <end position="363"/>
    </location>
</feature>
<evidence type="ECO:0000259" key="5">
    <source>
        <dbReference type="PROSITE" id="PS50850"/>
    </source>
</evidence>
<accession>A0A6J5AEI9</accession>
<feature type="transmembrane region" description="Helical" evidence="4">
    <location>
        <begin position="409"/>
        <end position="428"/>
    </location>
</feature>
<dbReference type="AlphaFoldDB" id="A0A6J5AEI9"/>
<feature type="domain" description="Major facilitator superfamily (MFS) profile" evidence="5">
    <location>
        <begin position="250"/>
        <end position="437"/>
    </location>
</feature>
<dbReference type="GO" id="GO:0022857">
    <property type="term" value="F:transmembrane transporter activity"/>
    <property type="evidence" value="ECO:0007669"/>
    <property type="project" value="InterPro"/>
</dbReference>
<feature type="transmembrane region" description="Helical" evidence="4">
    <location>
        <begin position="196"/>
        <end position="224"/>
    </location>
</feature>
<sequence length="437" mass="44930">MPPAAFSTAISSVSTGAAPSVPAAASTLSARPSDLHGSDPHSRRAARVLAVCQALYTSSVSIDLTLTGLVGYTLADDKALATLPFSLITVAAALTTIFASFLMARIGRRAGFMLGAGVGALGGAVSVWAIFHHDFWAFCAGTSTVGVFQAFAQYYRLAAADAVGLEGKSRAISTVLTGGVVAAVCGPLLAAWSKDWLAPVAFAGSYALVTGLGLASIVLLMLLYRHVTPAVAAARPHEAARPLGEIVRQPIFAAALANNALGYAVMTFVMTATPIAAVACGHSIGDGAAIIQWHLVGMFAPSLFSARLIKRFGVLPVIGAGIVLSALCGVFALRSTDLPHFYAALACLGVGWNFMFVGGSTLLAQSYRPSERAKTQATSEFTTFACSALGSLFAGQLLTRFGWATINAAIFPLLGAAALATLAYAWSLKRRAAGGLV</sequence>
<evidence type="ECO:0000313" key="6">
    <source>
        <dbReference type="EMBL" id="CAB3643900.1"/>
    </source>
</evidence>
<dbReference type="InterPro" id="IPR036259">
    <property type="entry name" value="MFS_trans_sf"/>
</dbReference>
<dbReference type="PANTHER" id="PTHR23534">
    <property type="entry name" value="MFS PERMEASE"/>
    <property type="match status" value="1"/>
</dbReference>
<proteinExistence type="predicted"/>
<feature type="transmembrane region" description="Helical" evidence="4">
    <location>
        <begin position="312"/>
        <end position="333"/>
    </location>
</feature>
<dbReference type="RefSeq" id="WP_244201185.1">
    <property type="nucleotide sequence ID" value="NZ_CADIJZ010000002.1"/>
</dbReference>
<gene>
    <name evidence="6" type="primary">rfnT</name>
    <name evidence="6" type="ORF">LMG27174_00655</name>
</gene>
<feature type="transmembrane region" description="Helical" evidence="4">
    <location>
        <begin position="135"/>
        <end position="159"/>
    </location>
</feature>
<dbReference type="InterPro" id="IPR020846">
    <property type="entry name" value="MFS_dom"/>
</dbReference>
<feature type="transmembrane region" description="Helical" evidence="4">
    <location>
        <begin position="384"/>
        <end position="403"/>
    </location>
</feature>
<keyword evidence="3 4" id="KW-0472">Membrane</keyword>
<dbReference type="PANTHER" id="PTHR23534:SF1">
    <property type="entry name" value="MAJOR FACILITATOR SUPERFAMILY PROTEIN"/>
    <property type="match status" value="1"/>
</dbReference>
<dbReference type="Gene3D" id="1.20.1250.20">
    <property type="entry name" value="MFS general substrate transporter like domains"/>
    <property type="match status" value="1"/>
</dbReference>
<feature type="transmembrane region" description="Helical" evidence="4">
    <location>
        <begin position="79"/>
        <end position="103"/>
    </location>
</feature>
<evidence type="ECO:0000256" key="2">
    <source>
        <dbReference type="ARBA" id="ARBA00022989"/>
    </source>
</evidence>
<protein>
    <submittedName>
        <fullName evidence="6">Riboflavin transporter RfnT</fullName>
    </submittedName>
</protein>
<evidence type="ECO:0000256" key="3">
    <source>
        <dbReference type="ARBA" id="ARBA00023136"/>
    </source>
</evidence>
<dbReference type="PROSITE" id="PS50850">
    <property type="entry name" value="MFS"/>
    <property type="match status" value="1"/>
</dbReference>
<feature type="transmembrane region" description="Helical" evidence="4">
    <location>
        <begin position="110"/>
        <end position="129"/>
    </location>
</feature>
<feature type="transmembrane region" description="Helical" evidence="4">
    <location>
        <begin position="171"/>
        <end position="190"/>
    </location>
</feature>
<dbReference type="EMBL" id="CADIJZ010000002">
    <property type="protein sequence ID" value="CAB3643900.1"/>
    <property type="molecule type" value="Genomic_DNA"/>
</dbReference>
<dbReference type="Proteomes" id="UP000494205">
    <property type="component" value="Unassembled WGS sequence"/>
</dbReference>
<dbReference type="Pfam" id="PF07690">
    <property type="entry name" value="MFS_1"/>
    <property type="match status" value="1"/>
</dbReference>
<organism evidence="6 7">
    <name type="scientific">Paraburkholderia rhynchosiae</name>
    <dbReference type="NCBI Taxonomy" id="487049"/>
    <lineage>
        <taxon>Bacteria</taxon>
        <taxon>Pseudomonadati</taxon>
        <taxon>Pseudomonadota</taxon>
        <taxon>Betaproteobacteria</taxon>
        <taxon>Burkholderiales</taxon>
        <taxon>Burkholderiaceae</taxon>
        <taxon>Paraburkholderia</taxon>
    </lineage>
</organism>
<evidence type="ECO:0000313" key="7">
    <source>
        <dbReference type="Proteomes" id="UP000494205"/>
    </source>
</evidence>
<name>A0A6J5AEI9_9BURK</name>